<organism evidence="1 2">
    <name type="scientific">Portunus trituberculatus</name>
    <name type="common">Swimming crab</name>
    <name type="synonym">Neptunus trituberculatus</name>
    <dbReference type="NCBI Taxonomy" id="210409"/>
    <lineage>
        <taxon>Eukaryota</taxon>
        <taxon>Metazoa</taxon>
        <taxon>Ecdysozoa</taxon>
        <taxon>Arthropoda</taxon>
        <taxon>Crustacea</taxon>
        <taxon>Multicrustacea</taxon>
        <taxon>Malacostraca</taxon>
        <taxon>Eumalacostraca</taxon>
        <taxon>Eucarida</taxon>
        <taxon>Decapoda</taxon>
        <taxon>Pleocyemata</taxon>
        <taxon>Brachyura</taxon>
        <taxon>Eubrachyura</taxon>
        <taxon>Portunoidea</taxon>
        <taxon>Portunidae</taxon>
        <taxon>Portuninae</taxon>
        <taxon>Portunus</taxon>
    </lineage>
</organism>
<evidence type="ECO:0000313" key="1">
    <source>
        <dbReference type="EMBL" id="MPC95660.1"/>
    </source>
</evidence>
<reference evidence="1 2" key="1">
    <citation type="submission" date="2019-05" db="EMBL/GenBank/DDBJ databases">
        <title>Another draft genome of Portunus trituberculatus and its Hox gene families provides insights of decapod evolution.</title>
        <authorList>
            <person name="Jeong J.-H."/>
            <person name="Song I."/>
            <person name="Kim S."/>
            <person name="Choi T."/>
            <person name="Kim D."/>
            <person name="Ryu S."/>
            <person name="Kim W."/>
        </authorList>
    </citation>
    <scope>NUCLEOTIDE SEQUENCE [LARGE SCALE GENOMIC DNA]</scope>
    <source>
        <tissue evidence="1">Muscle</tissue>
    </source>
</reference>
<protein>
    <submittedName>
        <fullName evidence="1">Uncharacterized protein</fullName>
    </submittedName>
</protein>
<gene>
    <name evidence="1" type="ORF">E2C01_090880</name>
</gene>
<dbReference type="AlphaFoldDB" id="A0A5B7JFY3"/>
<sequence>MSCEEMTVMLDNWEDIPVPITLLTPLPPHLTTHVRRTTSITPHHFQQRFPSTLSTTPLLFALVGNSFRFFPPPFLPSSFI</sequence>
<dbReference type="Proteomes" id="UP000324222">
    <property type="component" value="Unassembled WGS sequence"/>
</dbReference>
<proteinExistence type="predicted"/>
<accession>A0A5B7JFY3</accession>
<keyword evidence="2" id="KW-1185">Reference proteome</keyword>
<name>A0A5B7JFY3_PORTR</name>
<comment type="caution">
    <text evidence="1">The sequence shown here is derived from an EMBL/GenBank/DDBJ whole genome shotgun (WGS) entry which is preliminary data.</text>
</comment>
<dbReference type="EMBL" id="VSRR010103039">
    <property type="protein sequence ID" value="MPC95660.1"/>
    <property type="molecule type" value="Genomic_DNA"/>
</dbReference>
<evidence type="ECO:0000313" key="2">
    <source>
        <dbReference type="Proteomes" id="UP000324222"/>
    </source>
</evidence>